<dbReference type="EMBL" id="GBRH01175396">
    <property type="protein sequence ID" value="JAE22500.1"/>
    <property type="molecule type" value="Transcribed_RNA"/>
</dbReference>
<protein>
    <submittedName>
        <fullName evidence="2">Uncharacterized protein</fullName>
    </submittedName>
</protein>
<accession>A0A0A9GBQ0</accession>
<feature type="region of interest" description="Disordered" evidence="1">
    <location>
        <begin position="32"/>
        <end position="52"/>
    </location>
</feature>
<dbReference type="AlphaFoldDB" id="A0A0A9GBQ0"/>
<reference evidence="2" key="1">
    <citation type="submission" date="2014-09" db="EMBL/GenBank/DDBJ databases">
        <authorList>
            <person name="Magalhaes I.L.F."/>
            <person name="Oliveira U."/>
            <person name="Santos F.R."/>
            <person name="Vidigal T.H.D.A."/>
            <person name="Brescovit A.D."/>
            <person name="Santos A.J."/>
        </authorList>
    </citation>
    <scope>NUCLEOTIDE SEQUENCE</scope>
    <source>
        <tissue evidence="2">Shoot tissue taken approximately 20 cm above the soil surface</tissue>
    </source>
</reference>
<feature type="compositionally biased region" description="Basic residues" evidence="1">
    <location>
        <begin position="38"/>
        <end position="52"/>
    </location>
</feature>
<evidence type="ECO:0000313" key="2">
    <source>
        <dbReference type="EMBL" id="JAE22500.1"/>
    </source>
</evidence>
<sequence length="69" mass="7824">MRGAAGAGVPHGGARRCHRRRLLLRRRRLRLGAGAPQRGRRRGRRCGRPRRLPRTPCTDSVVLFDGCFH</sequence>
<proteinExistence type="predicted"/>
<name>A0A0A9GBQ0_ARUDO</name>
<organism evidence="2">
    <name type="scientific">Arundo donax</name>
    <name type="common">Giant reed</name>
    <name type="synonym">Donax arundinaceus</name>
    <dbReference type="NCBI Taxonomy" id="35708"/>
    <lineage>
        <taxon>Eukaryota</taxon>
        <taxon>Viridiplantae</taxon>
        <taxon>Streptophyta</taxon>
        <taxon>Embryophyta</taxon>
        <taxon>Tracheophyta</taxon>
        <taxon>Spermatophyta</taxon>
        <taxon>Magnoliopsida</taxon>
        <taxon>Liliopsida</taxon>
        <taxon>Poales</taxon>
        <taxon>Poaceae</taxon>
        <taxon>PACMAD clade</taxon>
        <taxon>Arundinoideae</taxon>
        <taxon>Arundineae</taxon>
        <taxon>Arundo</taxon>
    </lineage>
</organism>
<evidence type="ECO:0000256" key="1">
    <source>
        <dbReference type="SAM" id="MobiDB-lite"/>
    </source>
</evidence>
<reference evidence="2" key="2">
    <citation type="journal article" date="2015" name="Data Brief">
        <title>Shoot transcriptome of the giant reed, Arundo donax.</title>
        <authorList>
            <person name="Barrero R.A."/>
            <person name="Guerrero F.D."/>
            <person name="Moolhuijzen P."/>
            <person name="Goolsby J.A."/>
            <person name="Tidwell J."/>
            <person name="Bellgard S.E."/>
            <person name="Bellgard M.I."/>
        </authorList>
    </citation>
    <scope>NUCLEOTIDE SEQUENCE</scope>
    <source>
        <tissue evidence="2">Shoot tissue taken approximately 20 cm above the soil surface</tissue>
    </source>
</reference>